<name>A0A6S6S4V0_9BACT</name>
<organism evidence="1">
    <name type="scientific">uncultured Aureispira sp</name>
    <dbReference type="NCBI Taxonomy" id="1331704"/>
    <lineage>
        <taxon>Bacteria</taxon>
        <taxon>Pseudomonadati</taxon>
        <taxon>Bacteroidota</taxon>
        <taxon>Saprospiria</taxon>
        <taxon>Saprospirales</taxon>
        <taxon>Saprospiraceae</taxon>
        <taxon>Aureispira</taxon>
        <taxon>environmental samples</taxon>
    </lineage>
</organism>
<evidence type="ECO:0000313" key="1">
    <source>
        <dbReference type="EMBL" id="CAA6803351.1"/>
    </source>
</evidence>
<sequence length="40" mass="4883">MLQSQAIGYPNNNLTKLTFTKYYYFHLFTCKTPKMAFFYF</sequence>
<gene>
    <name evidence="1" type="ORF">HELGO_WM32613</name>
</gene>
<proteinExistence type="predicted"/>
<dbReference type="EMBL" id="CACVAQ010000084">
    <property type="protein sequence ID" value="CAA6803351.1"/>
    <property type="molecule type" value="Genomic_DNA"/>
</dbReference>
<protein>
    <submittedName>
        <fullName evidence="1">Uncharacterized protein</fullName>
    </submittedName>
</protein>
<dbReference type="AlphaFoldDB" id="A0A6S6S4V0"/>
<reference evidence="1" key="1">
    <citation type="submission" date="2020-01" db="EMBL/GenBank/DDBJ databases">
        <authorList>
            <person name="Meier V. D."/>
            <person name="Meier V D."/>
        </authorList>
    </citation>
    <scope>NUCLEOTIDE SEQUENCE</scope>
    <source>
        <strain evidence="1">HLG_WM_MAG_10</strain>
    </source>
</reference>
<accession>A0A6S6S4V0</accession>